<reference evidence="9 10" key="1">
    <citation type="journal article" date="2019" name="Extremophiles">
        <title>Biogeography of thermophiles and predominance of Thermus scotoductus in domestic water heaters.</title>
        <authorList>
            <person name="Wilpiszeski R.L."/>
            <person name="Zhang Z."/>
            <person name="House C.H."/>
        </authorList>
    </citation>
    <scope>NUCLEOTIDE SEQUENCE [LARGE SCALE GENOMIC DNA]</scope>
    <source>
        <strain evidence="9 10">34_S34</strain>
    </source>
</reference>
<name>A0A430RFJ1_THESC</name>
<evidence type="ECO:0000259" key="8">
    <source>
        <dbReference type="PROSITE" id="PS50928"/>
    </source>
</evidence>
<dbReference type="SUPFAM" id="SSF161098">
    <property type="entry name" value="MetI-like"/>
    <property type="match status" value="1"/>
</dbReference>
<evidence type="ECO:0000256" key="6">
    <source>
        <dbReference type="ARBA" id="ARBA00023136"/>
    </source>
</evidence>
<evidence type="ECO:0000256" key="5">
    <source>
        <dbReference type="ARBA" id="ARBA00022989"/>
    </source>
</evidence>
<dbReference type="Proteomes" id="UP000286734">
    <property type="component" value="Unassembled WGS sequence"/>
</dbReference>
<keyword evidence="5 7" id="KW-1133">Transmembrane helix</keyword>
<comment type="caution">
    <text evidence="9">The sequence shown here is derived from an EMBL/GenBank/DDBJ whole genome shotgun (WGS) entry which is preliminary data.</text>
</comment>
<evidence type="ECO:0000256" key="7">
    <source>
        <dbReference type="RuleBase" id="RU363032"/>
    </source>
</evidence>
<dbReference type="InterPro" id="IPR000515">
    <property type="entry name" value="MetI-like"/>
</dbReference>
<dbReference type="Gene3D" id="1.10.3720.10">
    <property type="entry name" value="MetI-like"/>
    <property type="match status" value="1"/>
</dbReference>
<feature type="transmembrane region" description="Helical" evidence="7">
    <location>
        <begin position="105"/>
        <end position="126"/>
    </location>
</feature>
<evidence type="ECO:0000313" key="9">
    <source>
        <dbReference type="EMBL" id="RTH06495.1"/>
    </source>
</evidence>
<evidence type="ECO:0000313" key="10">
    <source>
        <dbReference type="Proteomes" id="UP000286734"/>
    </source>
</evidence>
<dbReference type="RefSeq" id="WP_126200057.1">
    <property type="nucleotide sequence ID" value="NZ_PELP01000069.1"/>
</dbReference>
<evidence type="ECO:0000256" key="3">
    <source>
        <dbReference type="ARBA" id="ARBA00022475"/>
    </source>
</evidence>
<feature type="transmembrane region" description="Helical" evidence="7">
    <location>
        <begin position="182"/>
        <end position="204"/>
    </location>
</feature>
<protein>
    <submittedName>
        <fullName evidence="9">Sugar ABC transporter permease</fullName>
    </submittedName>
</protein>
<keyword evidence="6 7" id="KW-0472">Membrane</keyword>
<dbReference type="CDD" id="cd06261">
    <property type="entry name" value="TM_PBP2"/>
    <property type="match status" value="1"/>
</dbReference>
<gene>
    <name evidence="9" type="ORF">CSW47_03300</name>
</gene>
<evidence type="ECO:0000256" key="4">
    <source>
        <dbReference type="ARBA" id="ARBA00022692"/>
    </source>
</evidence>
<dbReference type="Pfam" id="PF00528">
    <property type="entry name" value="BPD_transp_1"/>
    <property type="match status" value="1"/>
</dbReference>
<dbReference type="PANTHER" id="PTHR32243:SF18">
    <property type="entry name" value="INNER MEMBRANE ABC TRANSPORTER PERMEASE PROTEIN YCJP"/>
    <property type="match status" value="1"/>
</dbReference>
<keyword evidence="3" id="KW-1003">Cell membrane</keyword>
<feature type="transmembrane region" description="Helical" evidence="7">
    <location>
        <begin position="69"/>
        <end position="93"/>
    </location>
</feature>
<dbReference type="GO" id="GO:0005886">
    <property type="term" value="C:plasma membrane"/>
    <property type="evidence" value="ECO:0007669"/>
    <property type="project" value="UniProtKB-SubCell"/>
</dbReference>
<feature type="transmembrane region" description="Helical" evidence="7">
    <location>
        <begin position="240"/>
        <end position="261"/>
    </location>
</feature>
<feature type="domain" description="ABC transmembrane type-1" evidence="8">
    <location>
        <begin position="70"/>
        <end position="261"/>
    </location>
</feature>
<evidence type="ECO:0000256" key="1">
    <source>
        <dbReference type="ARBA" id="ARBA00004651"/>
    </source>
</evidence>
<dbReference type="InterPro" id="IPR050901">
    <property type="entry name" value="BP-dep_ABC_trans_perm"/>
</dbReference>
<feature type="transmembrane region" description="Helical" evidence="7">
    <location>
        <begin position="12"/>
        <end position="31"/>
    </location>
</feature>
<comment type="similarity">
    <text evidence="7">Belongs to the binding-protein-dependent transport system permease family.</text>
</comment>
<dbReference type="PROSITE" id="PS50928">
    <property type="entry name" value="ABC_TM1"/>
    <property type="match status" value="1"/>
</dbReference>
<keyword evidence="4 7" id="KW-0812">Transmembrane</keyword>
<dbReference type="PANTHER" id="PTHR32243">
    <property type="entry name" value="MALTOSE TRANSPORT SYSTEM PERMEASE-RELATED"/>
    <property type="match status" value="1"/>
</dbReference>
<accession>A0A430RFJ1</accession>
<keyword evidence="2 7" id="KW-0813">Transport</keyword>
<sequence length="276" mass="29922">MRRSLLYRLGIWLAGLVIVVNGLFPAVWILFTSLKTEAELTRIPITYWPQEPTLANYERAFREAPLLRYFLNSLVVAAGSTVLCVTVAAMAAYSLARLRLAHAGTILLLLVALAMFPPATLLVPLYQIFTGLGLRNTYLGLILPHAALSLPVAVLVLYSFFKTIPRDLEAAALVDGCTRLGALRHVVVPLSGPGVFTAALLAFVNSWDEFLLALTLAPGKEVRTLPVGITLYQGEYLFPWPLISAALVVAMVPVALVIALFQERIVSGLTQGALKG</sequence>
<proteinExistence type="inferred from homology"/>
<dbReference type="InterPro" id="IPR035906">
    <property type="entry name" value="MetI-like_sf"/>
</dbReference>
<dbReference type="AlphaFoldDB" id="A0A430RFJ1"/>
<evidence type="ECO:0000256" key="2">
    <source>
        <dbReference type="ARBA" id="ARBA00022448"/>
    </source>
</evidence>
<organism evidence="9 10">
    <name type="scientific">Thermus scotoductus</name>
    <dbReference type="NCBI Taxonomy" id="37636"/>
    <lineage>
        <taxon>Bacteria</taxon>
        <taxon>Thermotogati</taxon>
        <taxon>Deinococcota</taxon>
        <taxon>Deinococci</taxon>
        <taxon>Thermales</taxon>
        <taxon>Thermaceae</taxon>
        <taxon>Thermus</taxon>
    </lineage>
</organism>
<dbReference type="GO" id="GO:0055085">
    <property type="term" value="P:transmembrane transport"/>
    <property type="evidence" value="ECO:0007669"/>
    <property type="project" value="InterPro"/>
</dbReference>
<feature type="transmembrane region" description="Helical" evidence="7">
    <location>
        <begin position="138"/>
        <end position="161"/>
    </location>
</feature>
<dbReference type="EMBL" id="PELP01000069">
    <property type="protein sequence ID" value="RTH06495.1"/>
    <property type="molecule type" value="Genomic_DNA"/>
</dbReference>
<comment type="subcellular location">
    <subcellularLocation>
        <location evidence="1 7">Cell membrane</location>
        <topology evidence="1 7">Multi-pass membrane protein</topology>
    </subcellularLocation>
</comment>